<keyword evidence="4" id="KW-1185">Reference proteome</keyword>
<dbReference type="EMBL" id="OU895877">
    <property type="protein sequence ID" value="CAG9800154.1"/>
    <property type="molecule type" value="Genomic_DNA"/>
</dbReference>
<dbReference type="SMART" id="SM00735">
    <property type="entry name" value="ZM"/>
    <property type="match status" value="1"/>
</dbReference>
<name>A0A9N9RN45_9DIPT</name>
<reference evidence="3" key="1">
    <citation type="submission" date="2022-01" db="EMBL/GenBank/DDBJ databases">
        <authorList>
            <person name="King R."/>
        </authorList>
    </citation>
    <scope>NUCLEOTIDE SEQUENCE</scope>
</reference>
<evidence type="ECO:0000259" key="2">
    <source>
        <dbReference type="SMART" id="SM00735"/>
    </source>
</evidence>
<evidence type="ECO:0000313" key="4">
    <source>
        <dbReference type="Proteomes" id="UP001153620"/>
    </source>
</evidence>
<feature type="region of interest" description="Disordered" evidence="1">
    <location>
        <begin position="151"/>
        <end position="173"/>
    </location>
</feature>
<accession>A0A9N9RN45</accession>
<evidence type="ECO:0000256" key="1">
    <source>
        <dbReference type="SAM" id="MobiDB-lite"/>
    </source>
</evidence>
<dbReference type="InterPro" id="IPR006643">
    <property type="entry name" value="Zasp-like_motif"/>
</dbReference>
<evidence type="ECO:0000313" key="3">
    <source>
        <dbReference type="EMBL" id="CAG9800154.1"/>
    </source>
</evidence>
<reference evidence="3" key="2">
    <citation type="submission" date="2022-10" db="EMBL/GenBank/DDBJ databases">
        <authorList>
            <consortium name="ENA_rothamsted_submissions"/>
            <consortium name="culmorum"/>
            <person name="King R."/>
        </authorList>
    </citation>
    <scope>NUCLEOTIDE SEQUENCE</scope>
</reference>
<sequence length="277" mass="30829">MTSVYPSQSTPSFLKKYTKSVYNRVQYNAHHDAHHQNMDEAAIDLQPYRSTPLVLPGAKVYQNKNLPTESYLRHHPNPQMRANLSQDYAYVDNAMKQKVADSVLQRVVGPEEATVNGQKVVHKQFNSPIGLYSDSNIENTIKSTMSPLSPIAPASTGSSSVPSPNPNGTMNRQQLPTKIQGYKKTVVYDPMKSETFKALQDSTFVDGKVHEVASPAQHRVFMPNRVVPGKKPPVSSFPPPDPISRIPTNQLGEANDIIHQSGSFKRLMYHVLGESDY</sequence>
<gene>
    <name evidence="3" type="ORF">CHIRRI_LOCUS3104</name>
</gene>
<dbReference type="Proteomes" id="UP001153620">
    <property type="component" value="Chromosome 1"/>
</dbReference>
<protein>
    <recommendedName>
        <fullName evidence="2">Zasp-like motif domain-containing protein</fullName>
    </recommendedName>
</protein>
<dbReference type="OrthoDB" id="445995at2759"/>
<dbReference type="Pfam" id="PF15936">
    <property type="entry name" value="DUF4749"/>
    <property type="match status" value="1"/>
</dbReference>
<proteinExistence type="predicted"/>
<feature type="compositionally biased region" description="Low complexity" evidence="1">
    <location>
        <begin position="152"/>
        <end position="169"/>
    </location>
</feature>
<organism evidence="3 4">
    <name type="scientific">Chironomus riparius</name>
    <dbReference type="NCBI Taxonomy" id="315576"/>
    <lineage>
        <taxon>Eukaryota</taxon>
        <taxon>Metazoa</taxon>
        <taxon>Ecdysozoa</taxon>
        <taxon>Arthropoda</taxon>
        <taxon>Hexapoda</taxon>
        <taxon>Insecta</taxon>
        <taxon>Pterygota</taxon>
        <taxon>Neoptera</taxon>
        <taxon>Endopterygota</taxon>
        <taxon>Diptera</taxon>
        <taxon>Nematocera</taxon>
        <taxon>Chironomoidea</taxon>
        <taxon>Chironomidae</taxon>
        <taxon>Chironominae</taxon>
        <taxon>Chironomus</taxon>
    </lineage>
</organism>
<dbReference type="InterPro" id="IPR031847">
    <property type="entry name" value="PDLI1-4/Zasp-like_mid"/>
</dbReference>
<feature type="domain" description="Zasp-like motif" evidence="2">
    <location>
        <begin position="119"/>
        <end position="144"/>
    </location>
</feature>
<dbReference type="AlphaFoldDB" id="A0A9N9RN45"/>